<evidence type="ECO:0000256" key="3">
    <source>
        <dbReference type="SAM" id="SignalP"/>
    </source>
</evidence>
<feature type="signal peptide" evidence="3">
    <location>
        <begin position="1"/>
        <end position="20"/>
    </location>
</feature>
<evidence type="ECO:0000313" key="5">
    <source>
        <dbReference type="Proteomes" id="UP000507470"/>
    </source>
</evidence>
<gene>
    <name evidence="4" type="ORF">MCOR_35262</name>
</gene>
<evidence type="ECO:0000313" key="4">
    <source>
        <dbReference type="EMBL" id="CAC5401147.1"/>
    </source>
</evidence>
<dbReference type="OrthoDB" id="6135005at2759"/>
<keyword evidence="2" id="KW-0472">Membrane</keyword>
<feature type="compositionally biased region" description="Basic and acidic residues" evidence="1">
    <location>
        <begin position="283"/>
        <end position="298"/>
    </location>
</feature>
<protein>
    <submittedName>
        <fullName evidence="4">Uncharacterized protein</fullName>
    </submittedName>
</protein>
<feature type="region of interest" description="Disordered" evidence="1">
    <location>
        <begin position="249"/>
        <end position="374"/>
    </location>
</feature>
<feature type="region of interest" description="Disordered" evidence="1">
    <location>
        <begin position="60"/>
        <end position="82"/>
    </location>
</feature>
<feature type="chain" id="PRO_5027059284" evidence="3">
    <location>
        <begin position="21"/>
        <end position="374"/>
    </location>
</feature>
<dbReference type="EMBL" id="CACVKT020006391">
    <property type="protein sequence ID" value="CAC5401147.1"/>
    <property type="molecule type" value="Genomic_DNA"/>
</dbReference>
<reference evidence="4 5" key="1">
    <citation type="submission" date="2020-06" db="EMBL/GenBank/DDBJ databases">
        <authorList>
            <person name="Li R."/>
            <person name="Bekaert M."/>
        </authorList>
    </citation>
    <scope>NUCLEOTIDE SEQUENCE [LARGE SCALE GENOMIC DNA]</scope>
    <source>
        <strain evidence="5">wild</strain>
    </source>
</reference>
<evidence type="ECO:0000256" key="1">
    <source>
        <dbReference type="SAM" id="MobiDB-lite"/>
    </source>
</evidence>
<accession>A0A6J8D0J0</accession>
<keyword evidence="3" id="KW-0732">Signal</keyword>
<keyword evidence="5" id="KW-1185">Reference proteome</keyword>
<feature type="transmembrane region" description="Helical" evidence="2">
    <location>
        <begin position="164"/>
        <end position="186"/>
    </location>
</feature>
<dbReference type="Proteomes" id="UP000507470">
    <property type="component" value="Unassembled WGS sequence"/>
</dbReference>
<sequence>MIGKTYIIILLIGSIAFSNGATTISSATVSPDAMEPSTMEQPTESDAATTVMSADAVTTIASNDATTNPQPAATTGMAETTQQDMTTVPMMDPTTGIMMDPTTEKMMDLTTEKIMDPTTEKMMDPTTGPMIPVTRIMITTTTPPCSGTNCNGQSQESEFGRVGLVAFGIMFAISVILIVLLIIMVYRFKSQSGTYKTNEASSPRHMMDGIHMTMPMDNGGLDNVHTIDLDKGEGEERGAGVSTFAAVNEHENKNGNGVKSSFGATDKSEFKSADSGSINNLLHTEESDKNDDSDKESDTENPDTFIGLKVEPSTGASVESLERLKETDNLMDNEEKDDSSSSESEDDEDLPPPALSDSDNDNKKRMISPKSRIF</sequence>
<evidence type="ECO:0000256" key="2">
    <source>
        <dbReference type="SAM" id="Phobius"/>
    </source>
</evidence>
<organism evidence="4 5">
    <name type="scientific">Mytilus coruscus</name>
    <name type="common">Sea mussel</name>
    <dbReference type="NCBI Taxonomy" id="42192"/>
    <lineage>
        <taxon>Eukaryota</taxon>
        <taxon>Metazoa</taxon>
        <taxon>Spiralia</taxon>
        <taxon>Lophotrochozoa</taxon>
        <taxon>Mollusca</taxon>
        <taxon>Bivalvia</taxon>
        <taxon>Autobranchia</taxon>
        <taxon>Pteriomorphia</taxon>
        <taxon>Mytilida</taxon>
        <taxon>Mytiloidea</taxon>
        <taxon>Mytilidae</taxon>
        <taxon>Mytilinae</taxon>
        <taxon>Mytilus</taxon>
    </lineage>
</organism>
<proteinExistence type="predicted"/>
<dbReference type="AlphaFoldDB" id="A0A6J8D0J0"/>
<keyword evidence="2" id="KW-0812">Transmembrane</keyword>
<name>A0A6J8D0J0_MYTCO</name>
<feature type="compositionally biased region" description="Polar residues" evidence="1">
    <location>
        <begin position="254"/>
        <end position="263"/>
    </location>
</feature>
<keyword evidence="2" id="KW-1133">Transmembrane helix</keyword>